<reference evidence="1 2" key="1">
    <citation type="journal article" date="2020" name="Fungal Divers.">
        <title>Resolving the Mortierellaceae phylogeny through synthesis of multi-gene phylogenetics and phylogenomics.</title>
        <authorList>
            <person name="Vandepol N."/>
            <person name="Liber J."/>
            <person name="Desiro A."/>
            <person name="Na H."/>
            <person name="Kennedy M."/>
            <person name="Barry K."/>
            <person name="Grigoriev I.V."/>
            <person name="Miller A.N."/>
            <person name="O'Donnell K."/>
            <person name="Stajich J.E."/>
            <person name="Bonito G."/>
        </authorList>
    </citation>
    <scope>NUCLEOTIDE SEQUENCE [LARGE SCALE GENOMIC DNA]</scope>
    <source>
        <strain evidence="1 2">AD045</strain>
    </source>
</reference>
<keyword evidence="2" id="KW-1185">Reference proteome</keyword>
<accession>A0ABQ7JPI4</accession>
<dbReference type="Proteomes" id="UP001194696">
    <property type="component" value="Unassembled WGS sequence"/>
</dbReference>
<proteinExistence type="predicted"/>
<evidence type="ECO:0000313" key="2">
    <source>
        <dbReference type="Proteomes" id="UP001194696"/>
    </source>
</evidence>
<name>A0ABQ7JPI4_9FUNG</name>
<evidence type="ECO:0000313" key="1">
    <source>
        <dbReference type="EMBL" id="KAG0282739.1"/>
    </source>
</evidence>
<gene>
    <name evidence="1" type="ORF">BGZ96_000170</name>
</gene>
<comment type="caution">
    <text evidence="1">The sequence shown here is derived from an EMBL/GenBank/DDBJ whole genome shotgun (WGS) entry which is preliminary data.</text>
</comment>
<organism evidence="1 2">
    <name type="scientific">Linnemannia gamsii</name>
    <dbReference type="NCBI Taxonomy" id="64522"/>
    <lineage>
        <taxon>Eukaryota</taxon>
        <taxon>Fungi</taxon>
        <taxon>Fungi incertae sedis</taxon>
        <taxon>Mucoromycota</taxon>
        <taxon>Mortierellomycotina</taxon>
        <taxon>Mortierellomycetes</taxon>
        <taxon>Mortierellales</taxon>
        <taxon>Mortierellaceae</taxon>
        <taxon>Linnemannia</taxon>
    </lineage>
</organism>
<protein>
    <submittedName>
        <fullName evidence="1">Uncharacterized protein</fullName>
    </submittedName>
</protein>
<sequence>MVLGLISHLSTLTSIIINDKCVDDAAMRWLFLIPKCCSHLKVLSMQELVLDMANVKEHEWKCRDLRDLGVRFKGLEDAQLIYGCIIDVCSQRQRSYRTSTADSIPAQVCRHLLQFNKLATVSL</sequence>
<feature type="non-terminal residue" evidence="1">
    <location>
        <position position="123"/>
    </location>
</feature>
<dbReference type="EMBL" id="JAAAIM010001010">
    <property type="protein sequence ID" value="KAG0282739.1"/>
    <property type="molecule type" value="Genomic_DNA"/>
</dbReference>